<feature type="domain" description="GGDEF" evidence="13">
    <location>
        <begin position="171"/>
        <end position="306"/>
    </location>
</feature>
<dbReference type="PROSITE" id="PS50110">
    <property type="entry name" value="RESPONSE_REGULATORY"/>
    <property type="match status" value="1"/>
</dbReference>
<dbReference type="SMART" id="SM00267">
    <property type="entry name" value="GGDEF"/>
    <property type="match status" value="1"/>
</dbReference>
<evidence type="ECO:0000256" key="7">
    <source>
        <dbReference type="PROSITE-ProRule" id="PRU00169"/>
    </source>
</evidence>
<dbReference type="Gene3D" id="3.30.70.270">
    <property type="match status" value="1"/>
</dbReference>
<comment type="subcellular location">
    <subcellularLocation>
        <location evidence="1">Membrane</location>
    </subcellularLocation>
</comment>
<feature type="compositionally biased region" description="Basic residues" evidence="8">
    <location>
        <begin position="404"/>
        <end position="429"/>
    </location>
</feature>
<dbReference type="InterPro" id="IPR042240">
    <property type="entry name" value="CHASE_sf"/>
</dbReference>
<dbReference type="SUPFAM" id="SSF55785">
    <property type="entry name" value="PYP-like sensor domain (PAS domain)"/>
    <property type="match status" value="1"/>
</dbReference>
<dbReference type="SUPFAM" id="SSF55073">
    <property type="entry name" value="Nucleotide cyclase"/>
    <property type="match status" value="1"/>
</dbReference>
<dbReference type="InterPro" id="IPR029787">
    <property type="entry name" value="Nucleotide_cyclase"/>
</dbReference>
<evidence type="ECO:0000256" key="2">
    <source>
        <dbReference type="ARBA" id="ARBA00012528"/>
    </source>
</evidence>
<dbReference type="PROSITE" id="PS50887">
    <property type="entry name" value="GGDEF"/>
    <property type="match status" value="1"/>
</dbReference>
<dbReference type="CDD" id="cd01949">
    <property type="entry name" value="GGDEF"/>
    <property type="match status" value="1"/>
</dbReference>
<dbReference type="PANTHER" id="PTHR45138">
    <property type="entry name" value="REGULATORY COMPONENTS OF SENSORY TRANSDUCTION SYSTEM"/>
    <property type="match status" value="1"/>
</dbReference>
<dbReference type="EC" id="2.7.7.65" evidence="2"/>
<dbReference type="Pfam" id="PF00072">
    <property type="entry name" value="Response_reg"/>
    <property type="match status" value="1"/>
</dbReference>
<dbReference type="InterPro" id="IPR011006">
    <property type="entry name" value="CheY-like_superfamily"/>
</dbReference>
<evidence type="ECO:0000256" key="1">
    <source>
        <dbReference type="ARBA" id="ARBA00004370"/>
    </source>
</evidence>
<dbReference type="InterPro" id="IPR043128">
    <property type="entry name" value="Rev_trsase/Diguanyl_cyclase"/>
</dbReference>
<dbReference type="EMBL" id="VOPW01000001">
    <property type="protein sequence ID" value="TXC65507.1"/>
    <property type="molecule type" value="Genomic_DNA"/>
</dbReference>
<dbReference type="GO" id="GO:1902201">
    <property type="term" value="P:negative regulation of bacterial-type flagellum-dependent cell motility"/>
    <property type="evidence" value="ECO:0007669"/>
    <property type="project" value="TreeGrafter"/>
</dbReference>
<dbReference type="Gene3D" id="3.30.450.20">
    <property type="entry name" value="PAS domain"/>
    <property type="match status" value="1"/>
</dbReference>
<feature type="compositionally biased region" description="Basic residues" evidence="8">
    <location>
        <begin position="327"/>
        <end position="347"/>
    </location>
</feature>
<comment type="caution">
    <text evidence="14">The sequence shown here is derived from an EMBL/GenBank/DDBJ whole genome shotgun (WGS) entry which is preliminary data.</text>
</comment>
<dbReference type="InterPro" id="IPR000160">
    <property type="entry name" value="GGDEF_dom"/>
</dbReference>
<proteinExistence type="predicted"/>
<name>A0A5C6TYA4_9BURK</name>
<keyword evidence="5 9" id="KW-0472">Membrane</keyword>
<feature type="compositionally biased region" description="Low complexity" evidence="8">
    <location>
        <begin position="756"/>
        <end position="767"/>
    </location>
</feature>
<evidence type="ECO:0000256" key="3">
    <source>
        <dbReference type="ARBA" id="ARBA00022692"/>
    </source>
</evidence>
<keyword evidence="4 9" id="KW-1133">Transmembrane helix</keyword>
<dbReference type="GO" id="GO:0005886">
    <property type="term" value="C:plasma membrane"/>
    <property type="evidence" value="ECO:0007669"/>
    <property type="project" value="TreeGrafter"/>
</dbReference>
<gene>
    <name evidence="14" type="ORF">FSC37_03545</name>
</gene>
<dbReference type="PROSITE" id="PS50112">
    <property type="entry name" value="PAS"/>
    <property type="match status" value="1"/>
</dbReference>
<sequence length="780" mass="84651">MPEHERTAMHPYQLLLVDDDPGMIQLMGRTLAGLGRLRFATSGQQALRQMRELPPDLVLLDGEMPGLTGFQVCEQMKVDPDLAGIPVIFVTGHSDNVHELRGLELGAVDFIAKPISEPLLVARVKTQLRIKRLTDELRDVARTDALTELANRRSFDERLEREWRRAQRDATPISLLLVDVDHFKRYNDHYGHPAGDGCLHAVAQALRTATLRPADCVARYGGEEFALLLPNTARSGAASVAQRVIQQVASLSLPHESSATAPWVTVSVGVASFDADSTSWTEAGLGSRHAAMSQRTRSELVKAADRRCTPPSPRGARRPGRSTSTTSRRRSAPARSAPRRSFCRRRARNDASGRTPHGGHARPDRRRPALGCGDDVADPSQPQRGPAALRRPRAAGDHRDRAARAHVRPRPARPARCGGRRRRHGHPPRPVRAYVASRDIDREFPGARGFGVIWRVPAESEAAFVDAARRDEWPSFAVKQLTPHGGERKVITFIEPIERNRQAVGLDVASEARRNEAAETSVRTGQATLTAPITLVQASGQKQRAFLLMLPIFRRGLPLETATERQAAVIGWSYAPLLIDEVLTGLDGQAGHYELALRDTAGGEDGGSFLASGLQLPSAARHPRSTLTFDIHGRTWEAALTASPIFMASLQQASPLSVGVGALGLSLLLASLAFLLAQGAARSQRERLEKARRAAIVEGSEDAIIGATLQGVVTEWNGGAERLFGYPRPRPSAAQWSACCCHPNGCTRTPSCSRPSPAASAWRPSTPCGGTGTATPSRCR</sequence>
<feature type="compositionally biased region" description="Basic and acidic residues" evidence="8">
    <location>
        <begin position="296"/>
        <end position="308"/>
    </location>
</feature>
<dbReference type="FunFam" id="3.30.70.270:FF:000001">
    <property type="entry name" value="Diguanylate cyclase domain protein"/>
    <property type="match status" value="1"/>
</dbReference>
<feature type="region of interest" description="Disordered" evidence="8">
    <location>
        <begin position="284"/>
        <end position="430"/>
    </location>
</feature>
<evidence type="ECO:0000256" key="8">
    <source>
        <dbReference type="SAM" id="MobiDB-lite"/>
    </source>
</evidence>
<dbReference type="InterPro" id="IPR000014">
    <property type="entry name" value="PAS"/>
</dbReference>
<dbReference type="Pfam" id="PF00990">
    <property type="entry name" value="GGDEF"/>
    <property type="match status" value="1"/>
</dbReference>
<feature type="domain" description="CHASE" evidence="12">
    <location>
        <begin position="487"/>
        <end position="586"/>
    </location>
</feature>
<evidence type="ECO:0000313" key="15">
    <source>
        <dbReference type="Proteomes" id="UP000321832"/>
    </source>
</evidence>
<accession>A0A5C6TYA4</accession>
<dbReference type="Gene3D" id="3.30.450.350">
    <property type="entry name" value="CHASE domain"/>
    <property type="match status" value="1"/>
</dbReference>
<dbReference type="Pfam" id="PF03924">
    <property type="entry name" value="CHASE"/>
    <property type="match status" value="1"/>
</dbReference>
<dbReference type="GO" id="GO:0000160">
    <property type="term" value="P:phosphorelay signal transduction system"/>
    <property type="evidence" value="ECO:0007669"/>
    <property type="project" value="InterPro"/>
</dbReference>
<dbReference type="GO" id="GO:0052621">
    <property type="term" value="F:diguanylate cyclase activity"/>
    <property type="evidence" value="ECO:0007669"/>
    <property type="project" value="UniProtKB-EC"/>
</dbReference>
<dbReference type="SUPFAM" id="SSF52172">
    <property type="entry name" value="CheY-like"/>
    <property type="match status" value="1"/>
</dbReference>
<feature type="modified residue" description="4-aspartylphosphate" evidence="7">
    <location>
        <position position="61"/>
    </location>
</feature>
<evidence type="ECO:0000313" key="14">
    <source>
        <dbReference type="EMBL" id="TXC65507.1"/>
    </source>
</evidence>
<feature type="domain" description="PAS" evidence="11">
    <location>
        <begin position="689"/>
        <end position="728"/>
    </location>
</feature>
<organism evidence="14 15">
    <name type="scientific">Piscinibacter aquaticus</name>
    <dbReference type="NCBI Taxonomy" id="392597"/>
    <lineage>
        <taxon>Bacteria</taxon>
        <taxon>Pseudomonadati</taxon>
        <taxon>Pseudomonadota</taxon>
        <taxon>Betaproteobacteria</taxon>
        <taxon>Burkholderiales</taxon>
        <taxon>Sphaerotilaceae</taxon>
        <taxon>Piscinibacter</taxon>
    </lineage>
</organism>
<keyword evidence="7" id="KW-0597">Phosphoprotein</keyword>
<protein>
    <recommendedName>
        <fullName evidence="2">diguanylate cyclase</fullName>
        <ecNumber evidence="2">2.7.7.65</ecNumber>
    </recommendedName>
</protein>
<keyword evidence="15" id="KW-1185">Reference proteome</keyword>
<comment type="catalytic activity">
    <reaction evidence="6">
        <text>2 GTP = 3',3'-c-di-GMP + 2 diphosphate</text>
        <dbReference type="Rhea" id="RHEA:24898"/>
        <dbReference type="ChEBI" id="CHEBI:33019"/>
        <dbReference type="ChEBI" id="CHEBI:37565"/>
        <dbReference type="ChEBI" id="CHEBI:58805"/>
        <dbReference type="EC" id="2.7.7.65"/>
    </reaction>
</comment>
<dbReference type="Proteomes" id="UP000321832">
    <property type="component" value="Unassembled WGS sequence"/>
</dbReference>
<feature type="transmembrane region" description="Helical" evidence="9">
    <location>
        <begin position="656"/>
        <end position="677"/>
    </location>
</feature>
<feature type="region of interest" description="Disordered" evidence="8">
    <location>
        <begin position="756"/>
        <end position="780"/>
    </location>
</feature>
<evidence type="ECO:0000259" key="11">
    <source>
        <dbReference type="PROSITE" id="PS50112"/>
    </source>
</evidence>
<dbReference type="InterPro" id="IPR050469">
    <property type="entry name" value="Diguanylate_Cyclase"/>
</dbReference>
<dbReference type="NCBIfam" id="TIGR00254">
    <property type="entry name" value="GGDEF"/>
    <property type="match status" value="1"/>
</dbReference>
<evidence type="ECO:0000256" key="9">
    <source>
        <dbReference type="SAM" id="Phobius"/>
    </source>
</evidence>
<dbReference type="InterPro" id="IPR006189">
    <property type="entry name" value="CHASE_dom"/>
</dbReference>
<feature type="compositionally biased region" description="Basic and acidic residues" evidence="8">
    <location>
        <begin position="394"/>
        <end position="403"/>
    </location>
</feature>
<dbReference type="Gene3D" id="3.40.50.2300">
    <property type="match status" value="1"/>
</dbReference>
<dbReference type="SMART" id="SM00448">
    <property type="entry name" value="REC"/>
    <property type="match status" value="1"/>
</dbReference>
<dbReference type="Pfam" id="PF00989">
    <property type="entry name" value="PAS"/>
    <property type="match status" value="1"/>
</dbReference>
<evidence type="ECO:0000256" key="5">
    <source>
        <dbReference type="ARBA" id="ARBA00023136"/>
    </source>
</evidence>
<dbReference type="GO" id="GO:0006355">
    <property type="term" value="P:regulation of DNA-templated transcription"/>
    <property type="evidence" value="ECO:0007669"/>
    <property type="project" value="InterPro"/>
</dbReference>
<keyword evidence="3 9" id="KW-0812">Transmembrane</keyword>
<dbReference type="InterPro" id="IPR035965">
    <property type="entry name" value="PAS-like_dom_sf"/>
</dbReference>
<dbReference type="AlphaFoldDB" id="A0A5C6TYA4"/>
<dbReference type="PANTHER" id="PTHR45138:SF9">
    <property type="entry name" value="DIGUANYLATE CYCLASE DGCM-RELATED"/>
    <property type="match status" value="1"/>
</dbReference>
<dbReference type="InterPro" id="IPR001789">
    <property type="entry name" value="Sig_transdc_resp-reg_receiver"/>
</dbReference>
<evidence type="ECO:0000259" key="13">
    <source>
        <dbReference type="PROSITE" id="PS50887"/>
    </source>
</evidence>
<dbReference type="PROSITE" id="PS50839">
    <property type="entry name" value="CHASE"/>
    <property type="match status" value="1"/>
</dbReference>
<dbReference type="SMART" id="SM01079">
    <property type="entry name" value="CHASE"/>
    <property type="match status" value="1"/>
</dbReference>
<dbReference type="GO" id="GO:0043709">
    <property type="term" value="P:cell adhesion involved in single-species biofilm formation"/>
    <property type="evidence" value="ECO:0007669"/>
    <property type="project" value="TreeGrafter"/>
</dbReference>
<evidence type="ECO:0000256" key="4">
    <source>
        <dbReference type="ARBA" id="ARBA00022989"/>
    </source>
</evidence>
<dbReference type="InterPro" id="IPR013767">
    <property type="entry name" value="PAS_fold"/>
</dbReference>
<evidence type="ECO:0000259" key="10">
    <source>
        <dbReference type="PROSITE" id="PS50110"/>
    </source>
</evidence>
<evidence type="ECO:0000256" key="6">
    <source>
        <dbReference type="ARBA" id="ARBA00034247"/>
    </source>
</evidence>
<feature type="domain" description="Response regulatory" evidence="10">
    <location>
        <begin position="13"/>
        <end position="128"/>
    </location>
</feature>
<evidence type="ECO:0000259" key="12">
    <source>
        <dbReference type="PROSITE" id="PS50839"/>
    </source>
</evidence>
<reference evidence="14 15" key="1">
    <citation type="submission" date="2019-08" db="EMBL/GenBank/DDBJ databases">
        <authorList>
            <person name="Khan S.A."/>
            <person name="Jeon C.O."/>
            <person name="Jeong S.E."/>
        </authorList>
    </citation>
    <scope>NUCLEOTIDE SEQUENCE [LARGE SCALE GENOMIC DNA]</scope>
    <source>
        <strain evidence="15">IMCC1728</strain>
    </source>
</reference>